<dbReference type="HOGENOM" id="CLU_091937_0_0_1"/>
<accession>A0A0D0A5K3</accession>
<organism evidence="1 2">
    <name type="scientific">Suillus luteus UH-Slu-Lm8-n1</name>
    <dbReference type="NCBI Taxonomy" id="930992"/>
    <lineage>
        <taxon>Eukaryota</taxon>
        <taxon>Fungi</taxon>
        <taxon>Dikarya</taxon>
        <taxon>Basidiomycota</taxon>
        <taxon>Agaricomycotina</taxon>
        <taxon>Agaricomycetes</taxon>
        <taxon>Agaricomycetidae</taxon>
        <taxon>Boletales</taxon>
        <taxon>Suillineae</taxon>
        <taxon>Suillaceae</taxon>
        <taxon>Suillus</taxon>
    </lineage>
</organism>
<dbReference type="Proteomes" id="UP000054485">
    <property type="component" value="Unassembled WGS sequence"/>
</dbReference>
<name>A0A0D0A5K3_9AGAM</name>
<dbReference type="EMBL" id="KN835492">
    <property type="protein sequence ID" value="KIK36881.1"/>
    <property type="molecule type" value="Genomic_DNA"/>
</dbReference>
<reference evidence="1 2" key="1">
    <citation type="submission" date="2014-04" db="EMBL/GenBank/DDBJ databases">
        <authorList>
            <consortium name="DOE Joint Genome Institute"/>
            <person name="Kuo A."/>
            <person name="Ruytinx J."/>
            <person name="Rineau F."/>
            <person name="Colpaert J."/>
            <person name="Kohler A."/>
            <person name="Nagy L.G."/>
            <person name="Floudas D."/>
            <person name="Copeland A."/>
            <person name="Barry K.W."/>
            <person name="Cichocki N."/>
            <person name="Veneault-Fourrey C."/>
            <person name="LaButti K."/>
            <person name="Lindquist E.A."/>
            <person name="Lipzen A."/>
            <person name="Lundell T."/>
            <person name="Morin E."/>
            <person name="Murat C."/>
            <person name="Sun H."/>
            <person name="Tunlid A."/>
            <person name="Henrissat B."/>
            <person name="Grigoriev I.V."/>
            <person name="Hibbett D.S."/>
            <person name="Martin F."/>
            <person name="Nordberg H.P."/>
            <person name="Cantor M.N."/>
            <person name="Hua S.X."/>
        </authorList>
    </citation>
    <scope>NUCLEOTIDE SEQUENCE [LARGE SCALE GENOMIC DNA]</scope>
    <source>
        <strain evidence="1 2">UH-Slu-Lm8-n1</strain>
    </source>
</reference>
<reference evidence="2" key="2">
    <citation type="submission" date="2015-01" db="EMBL/GenBank/DDBJ databases">
        <title>Evolutionary Origins and Diversification of the Mycorrhizal Mutualists.</title>
        <authorList>
            <consortium name="DOE Joint Genome Institute"/>
            <consortium name="Mycorrhizal Genomics Consortium"/>
            <person name="Kohler A."/>
            <person name="Kuo A."/>
            <person name="Nagy L.G."/>
            <person name="Floudas D."/>
            <person name="Copeland A."/>
            <person name="Barry K.W."/>
            <person name="Cichocki N."/>
            <person name="Veneault-Fourrey C."/>
            <person name="LaButti K."/>
            <person name="Lindquist E.A."/>
            <person name="Lipzen A."/>
            <person name="Lundell T."/>
            <person name="Morin E."/>
            <person name="Murat C."/>
            <person name="Riley R."/>
            <person name="Ohm R."/>
            <person name="Sun H."/>
            <person name="Tunlid A."/>
            <person name="Henrissat B."/>
            <person name="Grigoriev I.V."/>
            <person name="Hibbett D.S."/>
            <person name="Martin F."/>
        </authorList>
    </citation>
    <scope>NUCLEOTIDE SEQUENCE [LARGE SCALE GENOMIC DNA]</scope>
    <source>
        <strain evidence="2">UH-Slu-Lm8-n1</strain>
    </source>
</reference>
<sequence>MLARYLVWLPAYDEAAVTKLLHPDDPQDVPRAVELMLAIIEFSKSQCHVLNDSFSLEVDTRADLISISLLSALLESILTPFINVSLSLSEQFQYLGRYAHLAYAFFHAHRRSFMSYQLYYDTQTVVKNACFSLAKQQSLDPRARFYLGDVGDDPLEILFGRTRMIGGHNSACSYAQAIDRLGAAKDIDGVFKRHPELDPGHRRLKLTRHEGVDHINREIWKGDIAANRCDLPLAWRNGRDSALSILIT</sequence>
<evidence type="ECO:0000313" key="1">
    <source>
        <dbReference type="EMBL" id="KIK36881.1"/>
    </source>
</evidence>
<proteinExistence type="predicted"/>
<protein>
    <submittedName>
        <fullName evidence="1">Uncharacterized protein</fullName>
    </submittedName>
</protein>
<evidence type="ECO:0000313" key="2">
    <source>
        <dbReference type="Proteomes" id="UP000054485"/>
    </source>
</evidence>
<dbReference type="AlphaFoldDB" id="A0A0D0A5K3"/>
<dbReference type="STRING" id="930992.A0A0D0A5K3"/>
<dbReference type="InParanoid" id="A0A0D0A5K3"/>
<gene>
    <name evidence="1" type="ORF">CY34DRAFT_26208</name>
</gene>
<dbReference type="OrthoDB" id="2659841at2759"/>
<keyword evidence="2" id="KW-1185">Reference proteome</keyword>